<keyword evidence="4" id="KW-0862">Zinc</keyword>
<dbReference type="EMBL" id="MTJL01000026">
    <property type="protein sequence ID" value="OMI04498.1"/>
    <property type="molecule type" value="Genomic_DNA"/>
</dbReference>
<evidence type="ECO:0000313" key="7">
    <source>
        <dbReference type="Proteomes" id="UP000187367"/>
    </source>
</evidence>
<dbReference type="Pfam" id="PF00753">
    <property type="entry name" value="Lactamase_B"/>
    <property type="match status" value="1"/>
</dbReference>
<dbReference type="RefSeq" id="WP_076760631.1">
    <property type="nucleotide sequence ID" value="NZ_JARMMH010000027.1"/>
</dbReference>
<name>A0A1R1QIL8_9BACI</name>
<reference evidence="6 7" key="1">
    <citation type="submission" date="2017-01" db="EMBL/GenBank/DDBJ databases">
        <title>Bacillus phylogenomics.</title>
        <authorList>
            <person name="Dunlap C."/>
        </authorList>
    </citation>
    <scope>NUCLEOTIDE SEQUENCE [LARGE SCALE GENOMIC DNA]</scope>
    <source>
        <strain evidence="6 7">NRRL B-41282</strain>
    </source>
</reference>
<evidence type="ECO:0000259" key="5">
    <source>
        <dbReference type="SMART" id="SM00849"/>
    </source>
</evidence>
<keyword evidence="2" id="KW-0479">Metal-binding</keyword>
<evidence type="ECO:0000256" key="3">
    <source>
        <dbReference type="ARBA" id="ARBA00022801"/>
    </source>
</evidence>
<dbReference type="SUPFAM" id="SSF56281">
    <property type="entry name" value="Metallo-hydrolase/oxidoreductase"/>
    <property type="match status" value="1"/>
</dbReference>
<accession>A0A1R1RZL8</accession>
<proteinExistence type="inferred from homology"/>
<dbReference type="SMART" id="SM00849">
    <property type="entry name" value="Lactamase_B"/>
    <property type="match status" value="1"/>
</dbReference>
<comment type="similarity">
    <text evidence="1">Belongs to the metallo-beta-lactamase superfamily.</text>
</comment>
<protein>
    <submittedName>
        <fullName evidence="6">MBL fold metallo-hydrolase</fullName>
    </submittedName>
</protein>
<dbReference type="Gene3D" id="3.60.15.10">
    <property type="entry name" value="Ribonuclease Z/Hydroxyacylglutathione hydrolase-like"/>
    <property type="match status" value="1"/>
</dbReference>
<dbReference type="CDD" id="cd07720">
    <property type="entry name" value="OPHC2-like_MBL-fold"/>
    <property type="match status" value="1"/>
</dbReference>
<sequence length="266" mass="30006">MKQPCHIQLDSFHITVLSDGVFPVEKSFFLAGASPREKERYPEQFEAALNFVCLETDGKRILIDAGFGETGGQESGHLIQHLKQAGIRPELIDYVIVSHSHLDHMGGLMKNGKPAFPNAVHLMSEKEWEYAKQTPNSKQLQILSAIQPLFKLLTEDTELLSGLRLIHTPGHTPGHLTVEMQTKDGVCLIVNDVFHIPESISNPEVRVSLENDPAHGEKTRKQLTQRAYEEGVLLHACHFPYPGFGIIEKPNSDFQWRPVQYEKKTR</sequence>
<dbReference type="Proteomes" id="UP000187367">
    <property type="component" value="Unassembled WGS sequence"/>
</dbReference>
<dbReference type="InterPro" id="IPR051013">
    <property type="entry name" value="MBL_superfamily_lactonases"/>
</dbReference>
<dbReference type="InterPro" id="IPR036866">
    <property type="entry name" value="RibonucZ/Hydroxyglut_hydro"/>
</dbReference>
<accession>A0A1R1QIL8</accession>
<organism evidence="6 7">
    <name type="scientific">Bacillus swezeyi</name>
    <dbReference type="NCBI Taxonomy" id="1925020"/>
    <lineage>
        <taxon>Bacteria</taxon>
        <taxon>Bacillati</taxon>
        <taxon>Bacillota</taxon>
        <taxon>Bacilli</taxon>
        <taxon>Bacillales</taxon>
        <taxon>Bacillaceae</taxon>
        <taxon>Bacillus</taxon>
    </lineage>
</organism>
<evidence type="ECO:0000256" key="1">
    <source>
        <dbReference type="ARBA" id="ARBA00007749"/>
    </source>
</evidence>
<evidence type="ECO:0000256" key="4">
    <source>
        <dbReference type="ARBA" id="ARBA00022833"/>
    </source>
</evidence>
<dbReference type="PANTHER" id="PTHR42978">
    <property type="entry name" value="QUORUM-QUENCHING LACTONASE YTNP-RELATED-RELATED"/>
    <property type="match status" value="1"/>
</dbReference>
<dbReference type="GO" id="GO:0046872">
    <property type="term" value="F:metal ion binding"/>
    <property type="evidence" value="ECO:0007669"/>
    <property type="project" value="UniProtKB-KW"/>
</dbReference>
<evidence type="ECO:0000313" key="6">
    <source>
        <dbReference type="EMBL" id="OMI04498.1"/>
    </source>
</evidence>
<dbReference type="AlphaFoldDB" id="A0A1R1QIL8"/>
<comment type="caution">
    <text evidence="6">The sequence shown here is derived from an EMBL/GenBank/DDBJ whole genome shotgun (WGS) entry which is preliminary data.</text>
</comment>
<feature type="domain" description="Metallo-beta-lactamase" evidence="5">
    <location>
        <begin position="48"/>
        <end position="238"/>
    </location>
</feature>
<keyword evidence="3" id="KW-0378">Hydrolase</keyword>
<dbReference type="GO" id="GO:0016787">
    <property type="term" value="F:hydrolase activity"/>
    <property type="evidence" value="ECO:0007669"/>
    <property type="project" value="UniProtKB-KW"/>
</dbReference>
<gene>
    <name evidence="6" type="ORF">BW143_13615</name>
</gene>
<evidence type="ECO:0000256" key="2">
    <source>
        <dbReference type="ARBA" id="ARBA00022723"/>
    </source>
</evidence>
<keyword evidence="7" id="KW-1185">Reference proteome</keyword>
<dbReference type="OrthoDB" id="333278at2"/>
<dbReference type="InterPro" id="IPR001279">
    <property type="entry name" value="Metallo-B-lactamas"/>
</dbReference>